<name>A0A327Z4R0_9ACTN</name>
<dbReference type="OrthoDB" id="9806008at2"/>
<evidence type="ECO:0000256" key="2">
    <source>
        <dbReference type="ARBA" id="ARBA00023315"/>
    </source>
</evidence>
<dbReference type="InterPro" id="IPR002123">
    <property type="entry name" value="Plipid/glycerol_acylTrfase"/>
</dbReference>
<dbReference type="SUPFAM" id="SSF69593">
    <property type="entry name" value="Glycerol-3-phosphate (1)-acyltransferase"/>
    <property type="match status" value="1"/>
</dbReference>
<gene>
    <name evidence="5" type="ORF">B0I29_115109</name>
</gene>
<evidence type="ECO:0000313" key="5">
    <source>
        <dbReference type="EMBL" id="RAK31303.1"/>
    </source>
</evidence>
<keyword evidence="6" id="KW-1185">Reference proteome</keyword>
<sequence length="261" mass="28250">MDATDSWQAPRIWRFLLAISPYVVAPLCRLEVSGDVPEQLRRGPVILAANHVSPFDPAVLAAACHRVGITPRFMATGGVFRAPLVGAIMRRCGHIRVDRNTTRAADALTDAAKALGENAMVLVYPEGRIGLDPMMWPERGKTGVARMAAAANAPVLPVAQWGTHAAIPYEAPKRLGRAVVTAMLRRPVVRVRFGVPIDLSAESGTGPETGGARAMRATRLIMTAIDETLAPLRADEMGMPKVIDHSRPHDMSRVRPRQLLP</sequence>
<dbReference type="EMBL" id="QLMJ01000015">
    <property type="protein sequence ID" value="RAK31303.1"/>
    <property type="molecule type" value="Genomic_DNA"/>
</dbReference>
<dbReference type="GO" id="GO:0005886">
    <property type="term" value="C:plasma membrane"/>
    <property type="evidence" value="ECO:0007669"/>
    <property type="project" value="TreeGrafter"/>
</dbReference>
<dbReference type="PANTHER" id="PTHR10434">
    <property type="entry name" value="1-ACYL-SN-GLYCEROL-3-PHOSPHATE ACYLTRANSFERASE"/>
    <property type="match status" value="1"/>
</dbReference>
<dbReference type="GO" id="GO:0003841">
    <property type="term" value="F:1-acylglycerol-3-phosphate O-acyltransferase activity"/>
    <property type="evidence" value="ECO:0007669"/>
    <property type="project" value="TreeGrafter"/>
</dbReference>
<dbReference type="Pfam" id="PF01553">
    <property type="entry name" value="Acyltransferase"/>
    <property type="match status" value="1"/>
</dbReference>
<dbReference type="PANTHER" id="PTHR10434:SF11">
    <property type="entry name" value="1-ACYL-SN-GLYCEROL-3-PHOSPHATE ACYLTRANSFERASE"/>
    <property type="match status" value="1"/>
</dbReference>
<organism evidence="5 6">
    <name type="scientific">Actinoplanes lutulentus</name>
    <dbReference type="NCBI Taxonomy" id="1287878"/>
    <lineage>
        <taxon>Bacteria</taxon>
        <taxon>Bacillati</taxon>
        <taxon>Actinomycetota</taxon>
        <taxon>Actinomycetes</taxon>
        <taxon>Micromonosporales</taxon>
        <taxon>Micromonosporaceae</taxon>
        <taxon>Actinoplanes</taxon>
    </lineage>
</organism>
<dbReference type="RefSeq" id="WP_111652219.1">
    <property type="nucleotide sequence ID" value="NZ_JACHWI010000010.1"/>
</dbReference>
<feature type="region of interest" description="Disordered" evidence="3">
    <location>
        <begin position="242"/>
        <end position="261"/>
    </location>
</feature>
<evidence type="ECO:0000256" key="1">
    <source>
        <dbReference type="ARBA" id="ARBA00022679"/>
    </source>
</evidence>
<feature type="compositionally biased region" description="Basic and acidic residues" evidence="3">
    <location>
        <begin position="242"/>
        <end position="253"/>
    </location>
</feature>
<proteinExistence type="predicted"/>
<reference evidence="5 6" key="1">
    <citation type="submission" date="2018-06" db="EMBL/GenBank/DDBJ databases">
        <title>Genomic Encyclopedia of Type Strains, Phase III (KMG-III): the genomes of soil and plant-associated and newly described type strains.</title>
        <authorList>
            <person name="Whitman W."/>
        </authorList>
    </citation>
    <scope>NUCLEOTIDE SEQUENCE [LARGE SCALE GENOMIC DNA]</scope>
    <source>
        <strain evidence="5 6">CGMCC 4.7090</strain>
    </source>
</reference>
<dbReference type="Proteomes" id="UP000249341">
    <property type="component" value="Unassembled WGS sequence"/>
</dbReference>
<dbReference type="CDD" id="cd07989">
    <property type="entry name" value="LPLAT_AGPAT-like"/>
    <property type="match status" value="1"/>
</dbReference>
<feature type="domain" description="Phospholipid/glycerol acyltransferase" evidence="4">
    <location>
        <begin position="45"/>
        <end position="163"/>
    </location>
</feature>
<evidence type="ECO:0000259" key="4">
    <source>
        <dbReference type="SMART" id="SM00563"/>
    </source>
</evidence>
<evidence type="ECO:0000256" key="3">
    <source>
        <dbReference type="SAM" id="MobiDB-lite"/>
    </source>
</evidence>
<keyword evidence="1 5" id="KW-0808">Transferase</keyword>
<dbReference type="SMART" id="SM00563">
    <property type="entry name" value="PlsC"/>
    <property type="match status" value="1"/>
</dbReference>
<comment type="caution">
    <text evidence="5">The sequence shown here is derived from an EMBL/GenBank/DDBJ whole genome shotgun (WGS) entry which is preliminary data.</text>
</comment>
<dbReference type="GO" id="GO:0006654">
    <property type="term" value="P:phosphatidic acid biosynthetic process"/>
    <property type="evidence" value="ECO:0007669"/>
    <property type="project" value="TreeGrafter"/>
</dbReference>
<evidence type="ECO:0000313" key="6">
    <source>
        <dbReference type="Proteomes" id="UP000249341"/>
    </source>
</evidence>
<dbReference type="AlphaFoldDB" id="A0A327Z4R0"/>
<keyword evidence="2 5" id="KW-0012">Acyltransferase</keyword>
<protein>
    <submittedName>
        <fullName evidence="5">1-acyl-sn-glycerol-3-phosphate acyltransferase</fullName>
    </submittedName>
</protein>
<accession>A0A327Z4R0</accession>